<accession>A0A220SX75</accession>
<organism evidence="2">
    <name type="scientific">Halorubrum lacusprofundi</name>
    <dbReference type="NCBI Taxonomy" id="2247"/>
    <lineage>
        <taxon>Archaea</taxon>
        <taxon>Methanobacteriati</taxon>
        <taxon>Methanobacteriota</taxon>
        <taxon>Stenosarchaea group</taxon>
        <taxon>Halobacteria</taxon>
        <taxon>Halobacteriales</taxon>
        <taxon>Haloferacaceae</taxon>
        <taxon>Halorubrum</taxon>
    </lineage>
</organism>
<evidence type="ECO:0000313" key="2">
    <source>
        <dbReference type="EMBL" id="ASK38322.1"/>
    </source>
</evidence>
<dbReference type="AlphaFoldDB" id="A0A220SX75"/>
<evidence type="ECO:0000259" key="1">
    <source>
        <dbReference type="Pfam" id="PF21818"/>
    </source>
</evidence>
<proteinExistence type="predicted"/>
<geneLocation type="plasmid" evidence="2">
    <name>pR1SE2</name>
</geneLocation>
<name>A0A220SX75_9EURY</name>
<feature type="domain" description="DUF6884" evidence="1">
    <location>
        <begin position="18"/>
        <end position="166"/>
    </location>
</feature>
<dbReference type="InterPro" id="IPR049251">
    <property type="entry name" value="DUF6884"/>
</dbReference>
<keyword evidence="2" id="KW-0614">Plasmid</keyword>
<dbReference type="Pfam" id="PF21818">
    <property type="entry name" value="DUF6884"/>
    <property type="match status" value="1"/>
</dbReference>
<dbReference type="EMBL" id="KX906370">
    <property type="protein sequence ID" value="ASK38322.1"/>
    <property type="molecule type" value="Genomic_DNA"/>
</dbReference>
<dbReference type="RefSeq" id="WP_088901376.1">
    <property type="nucleotide sequence ID" value="NZ_JAXGGM010000025.1"/>
</dbReference>
<protein>
    <recommendedName>
        <fullName evidence="1">DUF6884 domain-containing protein</fullName>
    </recommendedName>
</protein>
<dbReference type="OrthoDB" id="206471at2157"/>
<sequence>MSDSDSPVDVDIPDDALCLVACGKSKIRTYDEDLERHVPVPADQLYTSSYAVVKRNLALTCEDHRILSAEHGIVAPDHLLEYYDTKMGDVPDSEFDAETPGTLAWKIEQSLTRWSEQYDDPTIILLGGTDYIDPLEDVYSRVPATVRFPLQEAELPGMMAQMSWMSDRAEERQA</sequence>
<reference evidence="2" key="1">
    <citation type="submission" date="2016-09" db="EMBL/GenBank/DDBJ databases">
        <title>A plasmid goes viral.</title>
        <authorList>
            <person name="Erdmann S."/>
            <person name="Tschitschko B."/>
            <person name="Cavicchioli R."/>
        </authorList>
    </citation>
    <scope>NUCLEOTIDE SEQUENCE</scope>
    <source>
        <strain evidence="2">HLS1</strain>
        <plasmid evidence="2">pR1SE2</plasmid>
    </source>
</reference>